<reference evidence="1 2" key="1">
    <citation type="submission" date="2021-06" db="EMBL/GenBank/DDBJ databases">
        <title>Caerostris extrusa draft genome.</title>
        <authorList>
            <person name="Kono N."/>
            <person name="Arakawa K."/>
        </authorList>
    </citation>
    <scope>NUCLEOTIDE SEQUENCE [LARGE SCALE GENOMIC DNA]</scope>
</reference>
<protein>
    <submittedName>
        <fullName evidence="1">Uncharacterized protein</fullName>
    </submittedName>
</protein>
<comment type="caution">
    <text evidence="1">The sequence shown here is derived from an EMBL/GenBank/DDBJ whole genome shotgun (WGS) entry which is preliminary data.</text>
</comment>
<dbReference type="AlphaFoldDB" id="A0AAV4NI89"/>
<proteinExistence type="predicted"/>
<dbReference type="Proteomes" id="UP001054945">
    <property type="component" value="Unassembled WGS sequence"/>
</dbReference>
<accession>A0AAV4NI89</accession>
<evidence type="ECO:0000313" key="2">
    <source>
        <dbReference type="Proteomes" id="UP001054945"/>
    </source>
</evidence>
<sequence>MSILKKGVEKNLHQRVRLSGRSGHAHLSIDLPIPPSEVCTLRCSKRVQFPANELAYFTDDERIVQKLWSSESLMLKKRASEHWRSCKFNEDGEFLSIPSTLQGAGGPSGGQARRDHTAVALSKTMAIPTTQKQLHASRPLPFHDPRLFQERTPLLPPSKLSVAPSLNFLLRFCSPDRVAQTEFLSPHRETSSTRTRRDISFHLLPRGSRAISALLCCKLEIARNCQRGRWNGCLMAKGSM</sequence>
<keyword evidence="2" id="KW-1185">Reference proteome</keyword>
<dbReference type="EMBL" id="BPLR01020867">
    <property type="protein sequence ID" value="GIX83441.1"/>
    <property type="molecule type" value="Genomic_DNA"/>
</dbReference>
<evidence type="ECO:0000313" key="1">
    <source>
        <dbReference type="EMBL" id="GIX83441.1"/>
    </source>
</evidence>
<organism evidence="1 2">
    <name type="scientific">Caerostris extrusa</name>
    <name type="common">Bark spider</name>
    <name type="synonym">Caerostris bankana</name>
    <dbReference type="NCBI Taxonomy" id="172846"/>
    <lineage>
        <taxon>Eukaryota</taxon>
        <taxon>Metazoa</taxon>
        <taxon>Ecdysozoa</taxon>
        <taxon>Arthropoda</taxon>
        <taxon>Chelicerata</taxon>
        <taxon>Arachnida</taxon>
        <taxon>Araneae</taxon>
        <taxon>Araneomorphae</taxon>
        <taxon>Entelegynae</taxon>
        <taxon>Araneoidea</taxon>
        <taxon>Araneidae</taxon>
        <taxon>Caerostris</taxon>
    </lineage>
</organism>
<name>A0AAV4NI89_CAEEX</name>
<gene>
    <name evidence="1" type="ORF">CEXT_309691</name>
</gene>